<dbReference type="InterPro" id="IPR000330">
    <property type="entry name" value="SNF2_N"/>
</dbReference>
<dbReference type="InterPro" id="IPR001841">
    <property type="entry name" value="Znf_RING"/>
</dbReference>
<evidence type="ECO:0000256" key="5">
    <source>
        <dbReference type="ARBA" id="ARBA00022771"/>
    </source>
</evidence>
<evidence type="ECO:0000259" key="13">
    <source>
        <dbReference type="PROSITE" id="PS50089"/>
    </source>
</evidence>
<dbReference type="InterPro" id="IPR017907">
    <property type="entry name" value="Znf_RING_CS"/>
</dbReference>
<comment type="caution">
    <text evidence="16">The sequence shown here is derived from an EMBL/GenBank/DDBJ whole genome shotgun (WGS) entry which is preliminary data.</text>
</comment>
<evidence type="ECO:0000256" key="6">
    <source>
        <dbReference type="ARBA" id="ARBA00022801"/>
    </source>
</evidence>
<evidence type="ECO:0000259" key="14">
    <source>
        <dbReference type="PROSITE" id="PS51192"/>
    </source>
</evidence>
<dbReference type="EMBL" id="BAAFGZ010000001">
    <property type="protein sequence ID" value="GAB0131543.1"/>
    <property type="molecule type" value="Genomic_DNA"/>
</dbReference>
<sequence>MPARQKRSLRDVVDLTGDYESQLPAKRHSPAQATSSTGLGGSSVYESSPSGTQGSRHAISSSQPMSSSQTAAYENEVLDLTQDDDGPVRELYGTFDTKIVGIQYYRGEASPGEVVLCRREPENQYDRNAIRMDNVMYQQIGHLPRKIVEKVAPYVDSGDIILEASLSGYKGAYDCPVKLAFYGPSNPRDRTRIENSLKDDKLVKATELKRTKKEAEAQRTTLGLKAGGSTHGFGTKSFHEPEISLEDILKHSQSVDLSNGADAIKTFAMDEKYLSEMPRCEQPAALTATLLPYQLQGLAWMTLKENPVLPTKELGNIVQLWKQDSRGYYWNAATDYVNTSPPQLFSGGILADDMGLGKTLQIISLILTGGSGTTLIVAPVSVMSNWKQQIERHVKPECAPSVFIYHGDKKMTAKQLMEYDVVITSYGKLAREKDAKVPQVLLSSSVEWRRVVLDEGHIIRNAKTKVGLAACDIKAKSRWVLTGTPIINSVKDLQSLIKFLHITGGIEQPEIYNTKVTRKLAAGDSSAEAVLQALMQDICLRRKKDMKFVDLKLPPKKEYLHHVTFHPEEKRRYDILLDEARGALAEYQTKVAEQKGKFQGVLERLLRLRQTCNHWTLCKNRINELMKLFQDQDVVPLDEKNTALLREALRLYVENQEDCAICYDIPTGPVITNCKHVFCRACITKAIQIQHRCPMCRNVLSEDCLLEPAAETDFDENFDIRTQSSKTEAMMQIVRATLNNPGSKVVIFSQWTSFLNIVQNQLDSSGIKYSRVDGSMNTEKRDRAIRALDTDADTRILLASLAVCSVGLNLVSADTVILSDSWWAPAIEDQAIDRVHRLGQTRETTVWRLIVEGSVEERVLDIQKQKRQLVTKAFQEKEKKVKAAKETRMADIAKLLS</sequence>
<dbReference type="SMART" id="SM00184">
    <property type="entry name" value="RING"/>
    <property type="match status" value="1"/>
</dbReference>
<reference evidence="17" key="1">
    <citation type="submission" date="2024-06" db="EMBL/GenBank/DDBJ databases">
        <title>Draft Genome Sequences of Epichloe bromicola Strains Isolated from Elymus ciliaris.</title>
        <authorList>
            <consortium name="Epichloe bromicola genome sequencing consortium"/>
            <person name="Miura A."/>
            <person name="Imano S."/>
            <person name="Ashida A."/>
            <person name="Sato I."/>
            <person name="Chiba S."/>
            <person name="Tanaka A."/>
            <person name="Camagna M."/>
            <person name="Takemoto D."/>
        </authorList>
    </citation>
    <scope>NUCLEOTIDE SEQUENCE [LARGE SCALE GENOMIC DNA]</scope>
    <source>
        <strain evidence="17">DP</strain>
    </source>
</reference>
<dbReference type="Pfam" id="PF00176">
    <property type="entry name" value="SNF2-rel_dom"/>
    <property type="match status" value="1"/>
</dbReference>
<feature type="region of interest" description="Disordered" evidence="12">
    <location>
        <begin position="1"/>
        <end position="70"/>
    </location>
</feature>
<dbReference type="SMART" id="SM00910">
    <property type="entry name" value="HIRAN"/>
    <property type="match status" value="1"/>
</dbReference>
<dbReference type="Pfam" id="PF13923">
    <property type="entry name" value="zf-C3HC4_2"/>
    <property type="match status" value="1"/>
</dbReference>
<gene>
    <name evidence="16" type="primary">g9</name>
    <name evidence="16" type="ORF">EsDP_00000009</name>
</gene>
<dbReference type="InterPro" id="IPR049730">
    <property type="entry name" value="SNF2/RAD54-like_C"/>
</dbReference>
<keyword evidence="9" id="KW-0067">ATP-binding</keyword>
<evidence type="ECO:0000256" key="10">
    <source>
        <dbReference type="ARBA" id="ARBA00023242"/>
    </source>
</evidence>
<dbReference type="SUPFAM" id="SSF52540">
    <property type="entry name" value="P-loop containing nucleoside triphosphate hydrolases"/>
    <property type="match status" value="2"/>
</dbReference>
<dbReference type="InterPro" id="IPR013083">
    <property type="entry name" value="Znf_RING/FYVE/PHD"/>
</dbReference>
<evidence type="ECO:0000256" key="4">
    <source>
        <dbReference type="ARBA" id="ARBA00022741"/>
    </source>
</evidence>
<evidence type="ECO:0000256" key="3">
    <source>
        <dbReference type="ARBA" id="ARBA00022723"/>
    </source>
</evidence>
<keyword evidence="7" id="KW-0347">Helicase</keyword>
<dbReference type="PANTHER" id="PTHR45626">
    <property type="entry name" value="TRANSCRIPTION TERMINATION FACTOR 2-RELATED"/>
    <property type="match status" value="1"/>
</dbReference>
<evidence type="ECO:0000256" key="2">
    <source>
        <dbReference type="ARBA" id="ARBA00007025"/>
    </source>
</evidence>
<dbReference type="Pfam" id="PF08797">
    <property type="entry name" value="HIRAN"/>
    <property type="match status" value="1"/>
</dbReference>
<organism evidence="16 17">
    <name type="scientific">Epichloe bromicola</name>
    <dbReference type="NCBI Taxonomy" id="79588"/>
    <lineage>
        <taxon>Eukaryota</taxon>
        <taxon>Fungi</taxon>
        <taxon>Dikarya</taxon>
        <taxon>Ascomycota</taxon>
        <taxon>Pezizomycotina</taxon>
        <taxon>Sordariomycetes</taxon>
        <taxon>Hypocreomycetidae</taxon>
        <taxon>Hypocreales</taxon>
        <taxon>Clavicipitaceae</taxon>
        <taxon>Epichloe</taxon>
    </lineage>
</organism>
<keyword evidence="5 11" id="KW-0863">Zinc-finger</keyword>
<dbReference type="CDD" id="cd18008">
    <property type="entry name" value="DEXDc_SHPRH-like"/>
    <property type="match status" value="1"/>
</dbReference>
<keyword evidence="17" id="KW-1185">Reference proteome</keyword>
<keyword evidence="10" id="KW-0539">Nucleus</keyword>
<dbReference type="InterPro" id="IPR027417">
    <property type="entry name" value="P-loop_NTPase"/>
</dbReference>
<comment type="subcellular location">
    <subcellularLocation>
        <location evidence="1">Nucleus</location>
    </subcellularLocation>
</comment>
<accession>A0ABQ0CDM0</accession>
<feature type="domain" description="RING-type" evidence="13">
    <location>
        <begin position="659"/>
        <end position="697"/>
    </location>
</feature>
<dbReference type="PANTHER" id="PTHR45626:SF11">
    <property type="entry name" value="FAMILY HELICASE, PUTATIVE (AFU_ORTHOLOGUE AFUA_5G06590)-RELATED"/>
    <property type="match status" value="1"/>
</dbReference>
<dbReference type="Gene3D" id="3.30.40.10">
    <property type="entry name" value="Zinc/RING finger domain, C3HC4 (zinc finger)"/>
    <property type="match status" value="1"/>
</dbReference>
<feature type="domain" description="Helicase ATP-binding" evidence="14">
    <location>
        <begin position="339"/>
        <end position="503"/>
    </location>
</feature>
<evidence type="ECO:0000259" key="15">
    <source>
        <dbReference type="PROSITE" id="PS51194"/>
    </source>
</evidence>
<dbReference type="SUPFAM" id="SSF57850">
    <property type="entry name" value="RING/U-box"/>
    <property type="match status" value="1"/>
</dbReference>
<dbReference type="PROSITE" id="PS51192">
    <property type="entry name" value="HELICASE_ATP_BIND_1"/>
    <property type="match status" value="1"/>
</dbReference>
<dbReference type="InterPro" id="IPR050628">
    <property type="entry name" value="SNF2_RAD54_helicase_TF"/>
</dbReference>
<dbReference type="Proteomes" id="UP001562357">
    <property type="component" value="Unassembled WGS sequence"/>
</dbReference>
<comment type="similarity">
    <text evidence="2">Belongs to the SNF2/RAD54 helicase family.</text>
</comment>
<evidence type="ECO:0000256" key="12">
    <source>
        <dbReference type="SAM" id="MobiDB-lite"/>
    </source>
</evidence>
<dbReference type="Pfam" id="PF00271">
    <property type="entry name" value="Helicase_C"/>
    <property type="match status" value="1"/>
</dbReference>
<protein>
    <submittedName>
        <fullName evidence="16">Uncharacterized protein</fullName>
    </submittedName>
</protein>
<evidence type="ECO:0000256" key="1">
    <source>
        <dbReference type="ARBA" id="ARBA00004123"/>
    </source>
</evidence>
<keyword evidence="3" id="KW-0479">Metal-binding</keyword>
<dbReference type="CDD" id="cd18793">
    <property type="entry name" value="SF2_C_SNF"/>
    <property type="match status" value="1"/>
</dbReference>
<name>A0ABQ0CDM0_9HYPO</name>
<dbReference type="InterPro" id="IPR001650">
    <property type="entry name" value="Helicase_C-like"/>
</dbReference>
<evidence type="ECO:0000256" key="11">
    <source>
        <dbReference type="PROSITE-ProRule" id="PRU00175"/>
    </source>
</evidence>
<feature type="compositionally biased region" description="Polar residues" evidence="12">
    <location>
        <begin position="44"/>
        <end position="59"/>
    </location>
</feature>
<evidence type="ECO:0000313" key="17">
    <source>
        <dbReference type="Proteomes" id="UP001562357"/>
    </source>
</evidence>
<evidence type="ECO:0000256" key="9">
    <source>
        <dbReference type="ARBA" id="ARBA00022840"/>
    </source>
</evidence>
<feature type="domain" description="Helicase C-terminal" evidence="15">
    <location>
        <begin position="729"/>
        <end position="889"/>
    </location>
</feature>
<dbReference type="Gene3D" id="3.40.50.300">
    <property type="entry name" value="P-loop containing nucleotide triphosphate hydrolases"/>
    <property type="match status" value="1"/>
</dbReference>
<dbReference type="PROSITE" id="PS50089">
    <property type="entry name" value="ZF_RING_2"/>
    <property type="match status" value="1"/>
</dbReference>
<dbReference type="InterPro" id="IPR038718">
    <property type="entry name" value="SNF2-like_sf"/>
</dbReference>
<dbReference type="PROSITE" id="PS51194">
    <property type="entry name" value="HELICASE_CTER"/>
    <property type="match status" value="1"/>
</dbReference>
<dbReference type="SMART" id="SM00490">
    <property type="entry name" value="HELICc"/>
    <property type="match status" value="1"/>
</dbReference>
<dbReference type="Gene3D" id="3.40.50.10810">
    <property type="entry name" value="Tandem AAA-ATPase domain"/>
    <property type="match status" value="1"/>
</dbReference>
<proteinExistence type="inferred from homology"/>
<dbReference type="Gene3D" id="3.30.70.2330">
    <property type="match status" value="1"/>
</dbReference>
<keyword evidence="6" id="KW-0378">Hydrolase</keyword>
<evidence type="ECO:0000256" key="8">
    <source>
        <dbReference type="ARBA" id="ARBA00022833"/>
    </source>
</evidence>
<feature type="compositionally biased region" description="Low complexity" evidence="12">
    <location>
        <begin position="60"/>
        <end position="69"/>
    </location>
</feature>
<dbReference type="InterPro" id="IPR014905">
    <property type="entry name" value="HIRAN"/>
</dbReference>
<keyword evidence="8" id="KW-0862">Zinc</keyword>
<dbReference type="InterPro" id="IPR014001">
    <property type="entry name" value="Helicase_ATP-bd"/>
</dbReference>
<evidence type="ECO:0000256" key="7">
    <source>
        <dbReference type="ARBA" id="ARBA00022806"/>
    </source>
</evidence>
<dbReference type="PROSITE" id="PS00518">
    <property type="entry name" value="ZF_RING_1"/>
    <property type="match status" value="1"/>
</dbReference>
<evidence type="ECO:0000313" key="16">
    <source>
        <dbReference type="EMBL" id="GAB0131543.1"/>
    </source>
</evidence>
<keyword evidence="4" id="KW-0547">Nucleotide-binding</keyword>
<dbReference type="SMART" id="SM00487">
    <property type="entry name" value="DEXDc"/>
    <property type="match status" value="1"/>
</dbReference>